<reference evidence="2" key="1">
    <citation type="submission" date="2021-10" db="EMBL/GenBank/DDBJ databases">
        <authorList>
            <person name="Piombo E."/>
        </authorList>
    </citation>
    <scope>NUCLEOTIDE SEQUENCE</scope>
</reference>
<dbReference type="SUPFAM" id="SSF53633">
    <property type="entry name" value="Carbamate kinase-like"/>
    <property type="match status" value="1"/>
</dbReference>
<evidence type="ECO:0000256" key="1">
    <source>
        <dbReference type="ARBA" id="ARBA00022679"/>
    </source>
</evidence>
<dbReference type="AlphaFoldDB" id="A0A9N9YQV6"/>
<dbReference type="Gene3D" id="3.40.1160.10">
    <property type="entry name" value="Acetylglutamate kinase-like"/>
    <property type="match status" value="1"/>
</dbReference>
<dbReference type="GO" id="GO:0003991">
    <property type="term" value="F:acetylglutamate kinase activity"/>
    <property type="evidence" value="ECO:0007669"/>
    <property type="project" value="TreeGrafter"/>
</dbReference>
<dbReference type="OrthoDB" id="438291at2759"/>
<sequence>HYAPWRSDSHKPCPRPSELSPINSNFSQFRNPVTCRHSSTTKNATRAIVSHMLRSIGSNLAVLIKAPRNERRALLKTRVPIRPLTYKWQKREAQLYLQLFASTQTFCVLKVGDAILSEHLDELGLQLAFLYELGLLPILVHRGGPQLDSRLARESNPCIFGGHTRHCPQENLKLTDKLDQLGVSNRLSVASLWQTISTRRIRATLAK</sequence>
<proteinExistence type="predicted"/>
<keyword evidence="1" id="KW-0808">Transferase</keyword>
<evidence type="ECO:0008006" key="4">
    <source>
        <dbReference type="Google" id="ProtNLM"/>
    </source>
</evidence>
<protein>
    <recommendedName>
        <fullName evidence="4">Acetylglutamate kinase</fullName>
    </recommendedName>
</protein>
<dbReference type="Proteomes" id="UP000696573">
    <property type="component" value="Unassembled WGS sequence"/>
</dbReference>
<name>A0A9N9YQV6_9HYPO</name>
<dbReference type="PANTHER" id="PTHR23342:SF0">
    <property type="entry name" value="N-ACETYLGLUTAMATE SYNTHASE, MITOCHONDRIAL"/>
    <property type="match status" value="1"/>
</dbReference>
<dbReference type="PANTHER" id="PTHR23342">
    <property type="entry name" value="N-ACETYLGLUTAMATE SYNTHASE"/>
    <property type="match status" value="1"/>
</dbReference>
<gene>
    <name evidence="2" type="ORF">CRHIZ90672A_00008674</name>
</gene>
<accession>A0A9N9YQV6</accession>
<dbReference type="EMBL" id="CABFNQ020000747">
    <property type="protein sequence ID" value="CAH0033331.1"/>
    <property type="molecule type" value="Genomic_DNA"/>
</dbReference>
<dbReference type="GO" id="GO:0006526">
    <property type="term" value="P:L-arginine biosynthetic process"/>
    <property type="evidence" value="ECO:0007669"/>
    <property type="project" value="TreeGrafter"/>
</dbReference>
<dbReference type="InterPro" id="IPR036393">
    <property type="entry name" value="AceGlu_kinase-like_sf"/>
</dbReference>
<dbReference type="GO" id="GO:0004042">
    <property type="term" value="F:L-glutamate N-acetyltransferase activity"/>
    <property type="evidence" value="ECO:0007669"/>
    <property type="project" value="TreeGrafter"/>
</dbReference>
<feature type="non-terminal residue" evidence="2">
    <location>
        <position position="207"/>
    </location>
</feature>
<evidence type="ECO:0000313" key="2">
    <source>
        <dbReference type="EMBL" id="CAH0033331.1"/>
    </source>
</evidence>
<evidence type="ECO:0000313" key="3">
    <source>
        <dbReference type="Proteomes" id="UP000696573"/>
    </source>
</evidence>
<comment type="caution">
    <text evidence="2">The sequence shown here is derived from an EMBL/GenBank/DDBJ whole genome shotgun (WGS) entry which is preliminary data.</text>
</comment>
<keyword evidence="3" id="KW-1185">Reference proteome</keyword>
<dbReference type="GO" id="GO:0005759">
    <property type="term" value="C:mitochondrial matrix"/>
    <property type="evidence" value="ECO:0007669"/>
    <property type="project" value="TreeGrafter"/>
</dbReference>
<organism evidence="2 3">
    <name type="scientific">Clonostachys rhizophaga</name>
    <dbReference type="NCBI Taxonomy" id="160324"/>
    <lineage>
        <taxon>Eukaryota</taxon>
        <taxon>Fungi</taxon>
        <taxon>Dikarya</taxon>
        <taxon>Ascomycota</taxon>
        <taxon>Pezizomycotina</taxon>
        <taxon>Sordariomycetes</taxon>
        <taxon>Hypocreomycetidae</taxon>
        <taxon>Hypocreales</taxon>
        <taxon>Bionectriaceae</taxon>
        <taxon>Clonostachys</taxon>
    </lineage>
</organism>